<evidence type="ECO:0000313" key="2">
    <source>
        <dbReference type="Proteomes" id="UP000681720"/>
    </source>
</evidence>
<dbReference type="AlphaFoldDB" id="A0A8S2WI60"/>
<comment type="caution">
    <text evidence="1">The sequence shown here is derived from an EMBL/GenBank/DDBJ whole genome shotgun (WGS) entry which is preliminary data.</text>
</comment>
<protein>
    <submittedName>
        <fullName evidence="1">Uncharacterized protein</fullName>
    </submittedName>
</protein>
<dbReference type="Proteomes" id="UP000681720">
    <property type="component" value="Unassembled WGS sequence"/>
</dbReference>
<evidence type="ECO:0000313" key="1">
    <source>
        <dbReference type="EMBL" id="CAF4446338.1"/>
    </source>
</evidence>
<accession>A0A8S2WI60</accession>
<dbReference type="EMBL" id="CAJOBJ010067683">
    <property type="protein sequence ID" value="CAF4446338.1"/>
    <property type="molecule type" value="Genomic_DNA"/>
</dbReference>
<reference evidence="1" key="1">
    <citation type="submission" date="2021-02" db="EMBL/GenBank/DDBJ databases">
        <authorList>
            <person name="Nowell W R."/>
        </authorList>
    </citation>
    <scope>NUCLEOTIDE SEQUENCE</scope>
</reference>
<organism evidence="1 2">
    <name type="scientific">Rotaria magnacalcarata</name>
    <dbReference type="NCBI Taxonomy" id="392030"/>
    <lineage>
        <taxon>Eukaryota</taxon>
        <taxon>Metazoa</taxon>
        <taxon>Spiralia</taxon>
        <taxon>Gnathifera</taxon>
        <taxon>Rotifera</taxon>
        <taxon>Eurotatoria</taxon>
        <taxon>Bdelloidea</taxon>
        <taxon>Philodinida</taxon>
        <taxon>Philodinidae</taxon>
        <taxon>Rotaria</taxon>
    </lineage>
</organism>
<proteinExistence type="predicted"/>
<feature type="non-terminal residue" evidence="1">
    <location>
        <position position="1"/>
    </location>
</feature>
<name>A0A8S2WI60_9BILA</name>
<sequence length="29" mass="3227">QCGDINRAQLLFDTSTTKTLTMYGTMMKG</sequence>
<gene>
    <name evidence="1" type="ORF">GIL414_LOCUS32213</name>
</gene>